<sequence length="41" mass="4979">MNSLGEEFTYRRQDPAYRKVQWLGTIIVLPIWFYVTPRFSV</sequence>
<keyword evidence="1" id="KW-0812">Transmembrane</keyword>
<evidence type="ECO:0000256" key="1">
    <source>
        <dbReference type="SAM" id="Phobius"/>
    </source>
</evidence>
<keyword evidence="1" id="KW-0472">Membrane</keyword>
<name>A0ABY8FX75_9ACTO</name>
<evidence type="ECO:0000313" key="2">
    <source>
        <dbReference type="EMBL" id="WFM83123.1"/>
    </source>
</evidence>
<gene>
    <name evidence="2" type="ORF">P7079_06935</name>
</gene>
<dbReference type="Proteomes" id="UP001215216">
    <property type="component" value="Chromosome"/>
</dbReference>
<organism evidence="2 3">
    <name type="scientific">Arcanobacterium canis</name>
    <dbReference type="NCBI Taxonomy" id="999183"/>
    <lineage>
        <taxon>Bacteria</taxon>
        <taxon>Bacillati</taxon>
        <taxon>Actinomycetota</taxon>
        <taxon>Actinomycetes</taxon>
        <taxon>Actinomycetales</taxon>
        <taxon>Actinomycetaceae</taxon>
        <taxon>Arcanobacterium</taxon>
    </lineage>
</organism>
<keyword evidence="3" id="KW-1185">Reference proteome</keyword>
<reference evidence="2 3" key="1">
    <citation type="submission" date="2023-03" db="EMBL/GenBank/DDBJ databases">
        <title>Complete genome of Arcanobacterium canis strain DSM 25104 isolated in 2010 from a canine otitis externa in Germany.</title>
        <authorList>
            <person name="Borowiak M."/>
            <person name="Kreitlow A."/>
            <person name="Malorny B."/>
            <person name="Laemmler C."/>
            <person name="Prenger-Berninghoff E."/>
            <person name="Ploetz M."/>
            <person name="Abdulmawjood A."/>
        </authorList>
    </citation>
    <scope>NUCLEOTIDE SEQUENCE [LARGE SCALE GENOMIC DNA]</scope>
    <source>
        <strain evidence="2 3">DSM 25104</strain>
    </source>
</reference>
<evidence type="ECO:0000313" key="3">
    <source>
        <dbReference type="Proteomes" id="UP001215216"/>
    </source>
</evidence>
<feature type="transmembrane region" description="Helical" evidence="1">
    <location>
        <begin position="20"/>
        <end position="36"/>
    </location>
</feature>
<accession>A0ABY8FX75</accession>
<protein>
    <submittedName>
        <fullName evidence="2">Uncharacterized protein</fullName>
    </submittedName>
</protein>
<dbReference type="RefSeq" id="WP_278012548.1">
    <property type="nucleotide sequence ID" value="NZ_CP121208.1"/>
</dbReference>
<dbReference type="EMBL" id="CP121208">
    <property type="protein sequence ID" value="WFM83123.1"/>
    <property type="molecule type" value="Genomic_DNA"/>
</dbReference>
<keyword evidence="1" id="KW-1133">Transmembrane helix</keyword>
<proteinExistence type="predicted"/>